<feature type="region of interest" description="Disordered" evidence="5">
    <location>
        <begin position="619"/>
        <end position="643"/>
    </location>
</feature>
<evidence type="ECO:0000256" key="3">
    <source>
        <dbReference type="ARBA" id="ARBA00022989"/>
    </source>
</evidence>
<evidence type="ECO:0000313" key="9">
    <source>
        <dbReference type="Proteomes" id="UP000053328"/>
    </source>
</evidence>
<dbReference type="OrthoDB" id="10021397at2759"/>
<dbReference type="InterPro" id="IPR001958">
    <property type="entry name" value="Tet-R_TetA/multi-R_MdtG-like"/>
</dbReference>
<evidence type="ECO:0000256" key="5">
    <source>
        <dbReference type="SAM" id="MobiDB-lite"/>
    </source>
</evidence>
<dbReference type="Gene3D" id="1.20.1720.10">
    <property type="entry name" value="Multidrug resistance protein D"/>
    <property type="match status" value="1"/>
</dbReference>
<dbReference type="InterPro" id="IPR011701">
    <property type="entry name" value="MFS"/>
</dbReference>
<evidence type="ECO:0000256" key="2">
    <source>
        <dbReference type="ARBA" id="ARBA00022692"/>
    </source>
</evidence>
<feature type="transmembrane region" description="Helical" evidence="6">
    <location>
        <begin position="416"/>
        <end position="435"/>
    </location>
</feature>
<feature type="compositionally biased region" description="Basic and acidic residues" evidence="5">
    <location>
        <begin position="21"/>
        <end position="43"/>
    </location>
</feature>
<dbReference type="AlphaFoldDB" id="A0A0D2A6E1"/>
<feature type="transmembrane region" description="Helical" evidence="6">
    <location>
        <begin position="124"/>
        <end position="144"/>
    </location>
</feature>
<dbReference type="CDD" id="cd17502">
    <property type="entry name" value="MFS_Azr1_MDR_like"/>
    <property type="match status" value="1"/>
</dbReference>
<accession>A0A0D2A6E1</accession>
<evidence type="ECO:0000313" key="8">
    <source>
        <dbReference type="EMBL" id="KIW20357.1"/>
    </source>
</evidence>
<keyword evidence="4 6" id="KW-0472">Membrane</keyword>
<dbReference type="GO" id="GO:0005886">
    <property type="term" value="C:plasma membrane"/>
    <property type="evidence" value="ECO:0007669"/>
    <property type="project" value="TreeGrafter"/>
</dbReference>
<protein>
    <recommendedName>
        <fullName evidence="7">Major facilitator superfamily (MFS) profile domain-containing protein</fullName>
    </recommendedName>
</protein>
<gene>
    <name evidence="8" type="ORF">PV08_00932</name>
</gene>
<dbReference type="Gene3D" id="1.20.1250.20">
    <property type="entry name" value="MFS general substrate transporter like domains"/>
    <property type="match status" value="1"/>
</dbReference>
<organism evidence="8 9">
    <name type="scientific">Exophiala spinifera</name>
    <dbReference type="NCBI Taxonomy" id="91928"/>
    <lineage>
        <taxon>Eukaryota</taxon>
        <taxon>Fungi</taxon>
        <taxon>Dikarya</taxon>
        <taxon>Ascomycota</taxon>
        <taxon>Pezizomycotina</taxon>
        <taxon>Eurotiomycetes</taxon>
        <taxon>Chaetothyriomycetidae</taxon>
        <taxon>Chaetothyriales</taxon>
        <taxon>Herpotrichiellaceae</taxon>
        <taxon>Exophiala</taxon>
    </lineage>
</organism>
<keyword evidence="2 6" id="KW-0812">Transmembrane</keyword>
<dbReference type="PANTHER" id="PTHR23501">
    <property type="entry name" value="MAJOR FACILITATOR SUPERFAMILY"/>
    <property type="match status" value="1"/>
</dbReference>
<feature type="transmembrane region" description="Helical" evidence="6">
    <location>
        <begin position="383"/>
        <end position="404"/>
    </location>
</feature>
<feature type="transmembrane region" description="Helical" evidence="6">
    <location>
        <begin position="254"/>
        <end position="273"/>
    </location>
</feature>
<keyword evidence="3 6" id="KW-1133">Transmembrane helix</keyword>
<feature type="transmembrane region" description="Helical" evidence="6">
    <location>
        <begin position="97"/>
        <end position="117"/>
    </location>
</feature>
<evidence type="ECO:0000256" key="4">
    <source>
        <dbReference type="ARBA" id="ARBA00023136"/>
    </source>
</evidence>
<feature type="compositionally biased region" description="Basic and acidic residues" evidence="5">
    <location>
        <begin position="553"/>
        <end position="571"/>
    </location>
</feature>
<dbReference type="PRINTS" id="PR01035">
    <property type="entry name" value="TCRTETA"/>
</dbReference>
<evidence type="ECO:0000256" key="1">
    <source>
        <dbReference type="ARBA" id="ARBA00004141"/>
    </source>
</evidence>
<dbReference type="VEuPathDB" id="FungiDB:PV08_00932"/>
<sequence length="643" mass="69101">MLNKRKPDNMSKSAPASAPLHDGESPASKEKEDGENNKTKDVQTSESDIVYPSGIKLWLLLMSVLVGMLLSSLDRLIISTAIPQITNEFNSADDIGWYGTAYLLTSCAFQLVFGKLYIVFSVKVTFLTSVLLFEVGSAVCGAAPNSIAFIFGRAIAGVGSGGILSGTVVVIVYSLPLHKRPMVQGFMGAVFGVSSVAGPLIGGAFTTNVTWRWCFYINLPLGGVVMVLVFFLLNIPDRPGTDKPLKEKIRQLNFLGLLALFPGIVCLCMALQWGGTKYAWSEGRVIALLTLGIGLLIVFVLIQVWKPDQATVPPRIITQRSVASGVWASCCIGSHQMLFLYYLPVWFQAIDGVSAVTSGIHILPMLLPVVVASILNGQMVSRIGYYTPSMILGTCMTAIGAGLLTTLHVTSTEGQWIGYQVLYGLGMGLCNQSPNMAAQTVLPRQDVSIGVSLMFFGQTLFGAVFTSVGQNLLDNQLLKKLRLLGVPGINAKVIQDHGATDLLNFIPHQYHDVALKAYNDSLRACFQAALVMACLSTLGAVAMEWRTVRKNLPPKDKTGANDTRDTEEGKRGGGSMTMESKTGTAVTQIPGASAGFVRQDFVSGGDGVSTANCQRQCTLTPQQHVTEGPERDSDNRTEIGPEK</sequence>
<dbReference type="Pfam" id="PF07690">
    <property type="entry name" value="MFS_1"/>
    <property type="match status" value="1"/>
</dbReference>
<comment type="subcellular location">
    <subcellularLocation>
        <location evidence="1">Membrane</location>
        <topology evidence="1">Multi-pass membrane protein</topology>
    </subcellularLocation>
</comment>
<feature type="region of interest" description="Disordered" evidence="5">
    <location>
        <begin position="1"/>
        <end position="44"/>
    </location>
</feature>
<feature type="transmembrane region" description="Helical" evidence="6">
    <location>
        <begin position="285"/>
        <end position="305"/>
    </location>
</feature>
<evidence type="ECO:0000256" key="6">
    <source>
        <dbReference type="SAM" id="Phobius"/>
    </source>
</evidence>
<feature type="transmembrane region" description="Helical" evidence="6">
    <location>
        <begin position="185"/>
        <end position="207"/>
    </location>
</feature>
<evidence type="ECO:0000259" key="7">
    <source>
        <dbReference type="PROSITE" id="PS50850"/>
    </source>
</evidence>
<feature type="domain" description="Major facilitator superfamily (MFS) profile" evidence="7">
    <location>
        <begin position="60"/>
        <end position="551"/>
    </location>
</feature>
<dbReference type="PANTHER" id="PTHR23501:SF153">
    <property type="entry name" value="AFLATOXIN EFFLUX PUMP, PUTATIVE-RELATED"/>
    <property type="match status" value="1"/>
</dbReference>
<dbReference type="EMBL" id="KN847492">
    <property type="protein sequence ID" value="KIW20357.1"/>
    <property type="molecule type" value="Genomic_DNA"/>
</dbReference>
<keyword evidence="9" id="KW-1185">Reference proteome</keyword>
<dbReference type="GO" id="GO:0022857">
    <property type="term" value="F:transmembrane transporter activity"/>
    <property type="evidence" value="ECO:0007669"/>
    <property type="project" value="InterPro"/>
</dbReference>
<feature type="transmembrane region" description="Helical" evidence="6">
    <location>
        <begin position="353"/>
        <end position="376"/>
    </location>
</feature>
<dbReference type="InterPro" id="IPR020846">
    <property type="entry name" value="MFS_dom"/>
</dbReference>
<dbReference type="PROSITE" id="PS50850">
    <property type="entry name" value="MFS"/>
    <property type="match status" value="1"/>
</dbReference>
<name>A0A0D2A6E1_9EURO</name>
<dbReference type="FunFam" id="1.20.1250.20:FF:000196">
    <property type="entry name" value="MFS toxin efflux pump (AflT)"/>
    <property type="match status" value="1"/>
</dbReference>
<feature type="transmembrane region" description="Helical" evidence="6">
    <location>
        <begin position="150"/>
        <end position="173"/>
    </location>
</feature>
<dbReference type="Proteomes" id="UP000053328">
    <property type="component" value="Unassembled WGS sequence"/>
</dbReference>
<feature type="transmembrane region" description="Helical" evidence="6">
    <location>
        <begin position="326"/>
        <end position="347"/>
    </location>
</feature>
<dbReference type="HOGENOM" id="CLU_000960_22_1_1"/>
<reference evidence="8 9" key="1">
    <citation type="submission" date="2015-01" db="EMBL/GenBank/DDBJ databases">
        <title>The Genome Sequence of Exophiala spinifera CBS89968.</title>
        <authorList>
            <consortium name="The Broad Institute Genomics Platform"/>
            <person name="Cuomo C."/>
            <person name="de Hoog S."/>
            <person name="Gorbushina A."/>
            <person name="Stielow B."/>
            <person name="Teixiera M."/>
            <person name="Abouelleil A."/>
            <person name="Chapman S.B."/>
            <person name="Priest M."/>
            <person name="Young S.K."/>
            <person name="Wortman J."/>
            <person name="Nusbaum C."/>
            <person name="Birren B."/>
        </authorList>
    </citation>
    <scope>NUCLEOTIDE SEQUENCE [LARGE SCALE GENOMIC DNA]</scope>
    <source>
        <strain evidence="8 9">CBS 89968</strain>
    </source>
</reference>
<dbReference type="GeneID" id="27328015"/>
<dbReference type="FunFam" id="1.20.1720.10:FF:000012">
    <property type="entry name" value="MFS toxin efflux pump (AflT)"/>
    <property type="match status" value="1"/>
</dbReference>
<feature type="transmembrane region" description="Helical" evidence="6">
    <location>
        <begin position="57"/>
        <end position="77"/>
    </location>
</feature>
<dbReference type="SUPFAM" id="SSF103473">
    <property type="entry name" value="MFS general substrate transporter"/>
    <property type="match status" value="1"/>
</dbReference>
<feature type="transmembrane region" description="Helical" evidence="6">
    <location>
        <begin position="213"/>
        <end position="233"/>
    </location>
</feature>
<dbReference type="RefSeq" id="XP_016240573.1">
    <property type="nucleotide sequence ID" value="XM_016375297.1"/>
</dbReference>
<feature type="compositionally biased region" description="Basic and acidic residues" evidence="5">
    <location>
        <begin position="627"/>
        <end position="643"/>
    </location>
</feature>
<feature type="region of interest" description="Disordered" evidence="5">
    <location>
        <begin position="551"/>
        <end position="581"/>
    </location>
</feature>
<feature type="transmembrane region" description="Helical" evidence="6">
    <location>
        <begin position="447"/>
        <end position="468"/>
    </location>
</feature>
<proteinExistence type="predicted"/>
<dbReference type="InterPro" id="IPR036259">
    <property type="entry name" value="MFS_trans_sf"/>
</dbReference>